<gene>
    <name evidence="7" type="ORF">Nkreftii_003482</name>
</gene>
<reference evidence="7 8" key="1">
    <citation type="journal article" date="2020" name="ISME J.">
        <title>Enrichment and physiological characterization of a novel comammox Nitrospira indicates ammonium inhibition of complete nitrification.</title>
        <authorList>
            <person name="Sakoula D."/>
            <person name="Koch H."/>
            <person name="Frank J."/>
            <person name="Jetten M.S.M."/>
            <person name="van Kessel M.A.H.J."/>
            <person name="Lucker S."/>
        </authorList>
    </citation>
    <scope>NUCLEOTIDE SEQUENCE [LARGE SCALE GENOMIC DNA]</scope>
    <source>
        <strain evidence="7">Comreactor17</strain>
    </source>
</reference>
<evidence type="ECO:0000256" key="3">
    <source>
        <dbReference type="ARBA" id="ARBA00023082"/>
    </source>
</evidence>
<dbReference type="PANTHER" id="PTHR43133:SF62">
    <property type="entry name" value="RNA POLYMERASE SIGMA FACTOR SIGZ"/>
    <property type="match status" value="1"/>
</dbReference>
<evidence type="ECO:0000256" key="4">
    <source>
        <dbReference type="ARBA" id="ARBA00023163"/>
    </source>
</evidence>
<dbReference type="GO" id="GO:0006352">
    <property type="term" value="P:DNA-templated transcription initiation"/>
    <property type="evidence" value="ECO:0007669"/>
    <property type="project" value="InterPro"/>
</dbReference>
<dbReference type="InterPro" id="IPR039425">
    <property type="entry name" value="RNA_pol_sigma-70-like"/>
</dbReference>
<keyword evidence="3" id="KW-0731">Sigma factor</keyword>
<dbReference type="InterPro" id="IPR007627">
    <property type="entry name" value="RNA_pol_sigma70_r2"/>
</dbReference>
<evidence type="ECO:0000259" key="6">
    <source>
        <dbReference type="Pfam" id="PF08281"/>
    </source>
</evidence>
<dbReference type="EMBL" id="CP047423">
    <property type="protein sequence ID" value="QPD05708.1"/>
    <property type="molecule type" value="Genomic_DNA"/>
</dbReference>
<accession>A0A7S8FH58</accession>
<keyword evidence="2" id="KW-0805">Transcription regulation</keyword>
<feature type="domain" description="RNA polymerase sigma-70 region 2" evidence="5">
    <location>
        <begin position="20"/>
        <end position="80"/>
    </location>
</feature>
<dbReference type="GO" id="GO:0016987">
    <property type="term" value="F:sigma factor activity"/>
    <property type="evidence" value="ECO:0007669"/>
    <property type="project" value="UniProtKB-KW"/>
</dbReference>
<dbReference type="Gene3D" id="1.10.1740.10">
    <property type="match status" value="1"/>
</dbReference>
<dbReference type="InterPro" id="IPR036388">
    <property type="entry name" value="WH-like_DNA-bd_sf"/>
</dbReference>
<keyword evidence="4" id="KW-0804">Transcription</keyword>
<evidence type="ECO:0000256" key="1">
    <source>
        <dbReference type="ARBA" id="ARBA00010641"/>
    </source>
</evidence>
<dbReference type="InterPro" id="IPR013249">
    <property type="entry name" value="RNA_pol_sigma70_r4_t2"/>
</dbReference>
<dbReference type="GO" id="GO:0003677">
    <property type="term" value="F:DNA binding"/>
    <property type="evidence" value="ECO:0007669"/>
    <property type="project" value="InterPro"/>
</dbReference>
<dbReference type="InterPro" id="IPR013324">
    <property type="entry name" value="RNA_pol_sigma_r3/r4-like"/>
</dbReference>
<evidence type="ECO:0000313" key="8">
    <source>
        <dbReference type="Proteomes" id="UP000593737"/>
    </source>
</evidence>
<dbReference type="SUPFAM" id="SSF88946">
    <property type="entry name" value="Sigma2 domain of RNA polymerase sigma factors"/>
    <property type="match status" value="1"/>
</dbReference>
<dbReference type="KEGG" id="nkf:Nkreftii_003482"/>
<feature type="domain" description="RNA polymerase sigma factor 70 region 4 type 2" evidence="6">
    <location>
        <begin position="114"/>
        <end position="165"/>
    </location>
</feature>
<dbReference type="InterPro" id="IPR013325">
    <property type="entry name" value="RNA_pol_sigma_r2"/>
</dbReference>
<organism evidence="7 8">
    <name type="scientific">Candidatus Nitrospira kreftii</name>
    <dbReference type="NCBI Taxonomy" id="2652173"/>
    <lineage>
        <taxon>Bacteria</taxon>
        <taxon>Pseudomonadati</taxon>
        <taxon>Nitrospirota</taxon>
        <taxon>Nitrospiria</taxon>
        <taxon>Nitrospirales</taxon>
        <taxon>Nitrospiraceae</taxon>
        <taxon>Nitrospira</taxon>
    </lineage>
</organism>
<dbReference type="SUPFAM" id="SSF88659">
    <property type="entry name" value="Sigma3 and sigma4 domains of RNA polymerase sigma factors"/>
    <property type="match status" value="1"/>
</dbReference>
<dbReference type="Gene3D" id="1.10.10.10">
    <property type="entry name" value="Winged helix-like DNA-binding domain superfamily/Winged helix DNA-binding domain"/>
    <property type="match status" value="1"/>
</dbReference>
<dbReference type="Pfam" id="PF08281">
    <property type="entry name" value="Sigma70_r4_2"/>
    <property type="match status" value="1"/>
</dbReference>
<name>A0A7S8FH58_9BACT</name>
<dbReference type="Pfam" id="PF04542">
    <property type="entry name" value="Sigma70_r2"/>
    <property type="match status" value="1"/>
</dbReference>
<evidence type="ECO:0000256" key="2">
    <source>
        <dbReference type="ARBA" id="ARBA00023015"/>
    </source>
</evidence>
<dbReference type="Proteomes" id="UP000593737">
    <property type="component" value="Chromosome"/>
</dbReference>
<dbReference type="NCBIfam" id="TIGR02937">
    <property type="entry name" value="sigma70-ECF"/>
    <property type="match status" value="1"/>
</dbReference>
<dbReference type="InterPro" id="IPR014284">
    <property type="entry name" value="RNA_pol_sigma-70_dom"/>
</dbReference>
<proteinExistence type="inferred from homology"/>
<comment type="similarity">
    <text evidence="1">Belongs to the sigma-70 factor family. ECF subfamily.</text>
</comment>
<dbReference type="PANTHER" id="PTHR43133">
    <property type="entry name" value="RNA POLYMERASE ECF-TYPE SIGMA FACTO"/>
    <property type="match status" value="1"/>
</dbReference>
<dbReference type="AlphaFoldDB" id="A0A7S8FH58"/>
<sequence>MMVDEGRKRRIIQRLLENESAFRQFIRRRVGEETLVEDILQQSLTRAVEHYHSLQNEESVIAWFYRILRHTVADYYRSQGAEVRRNQALLQELTISGNHQEPPSDQVKATVCACLHDLLPSLRGNYADLIKRIDLDGESPEQVAKELKISRNNLTVRLHRARQSLRASLEDACGICSRHGCLNCVCG</sequence>
<protein>
    <submittedName>
        <fullName evidence="7">ECF subfamily RNA polymerase sigma factor</fullName>
    </submittedName>
</protein>
<evidence type="ECO:0000313" key="7">
    <source>
        <dbReference type="EMBL" id="QPD05708.1"/>
    </source>
</evidence>
<evidence type="ECO:0000259" key="5">
    <source>
        <dbReference type="Pfam" id="PF04542"/>
    </source>
</evidence>